<sequence length="83" mass="9742">MKNFLFSFRKKCEENLNMRKGTKIFICTCGLIMMILSMVVQNTWKDRIIVALVAILFTVISLVWNSVVINIIQKFNKKIDKEQ</sequence>
<dbReference type="EMBL" id="NVLX01000019">
    <property type="protein sequence ID" value="PDZ15525.1"/>
    <property type="molecule type" value="Genomic_DNA"/>
</dbReference>
<name>A0A2A7D6F0_BACAN</name>
<evidence type="ECO:0000313" key="3">
    <source>
        <dbReference type="Proteomes" id="UP000220192"/>
    </source>
</evidence>
<comment type="caution">
    <text evidence="2">The sequence shown here is derived from an EMBL/GenBank/DDBJ whole genome shotgun (WGS) entry which is preliminary data.</text>
</comment>
<reference evidence="2 3" key="1">
    <citation type="submission" date="2017-09" db="EMBL/GenBank/DDBJ databases">
        <title>Large-scale bioinformatics analysis of Bacillus genomes uncovers conserved roles of natural products in bacterial physiology.</title>
        <authorList>
            <consortium name="Agbiome Team Llc"/>
            <person name="Bleich R.M."/>
            <person name="Grubbs K.J."/>
            <person name="Santa Maria K.C."/>
            <person name="Allen S.E."/>
            <person name="Farag S."/>
            <person name="Shank E.A."/>
            <person name="Bowers A."/>
        </authorList>
    </citation>
    <scope>NUCLEOTIDE SEQUENCE [LARGE SCALE GENOMIC DNA]</scope>
    <source>
        <strain evidence="2 3">AFS095574</strain>
    </source>
</reference>
<dbReference type="Proteomes" id="UP000220192">
    <property type="component" value="Unassembled WGS sequence"/>
</dbReference>
<feature type="transmembrane region" description="Helical" evidence="1">
    <location>
        <begin position="21"/>
        <end position="42"/>
    </location>
</feature>
<gene>
    <name evidence="2" type="ORF">CON16_18090</name>
</gene>
<evidence type="ECO:0008006" key="4">
    <source>
        <dbReference type="Google" id="ProtNLM"/>
    </source>
</evidence>
<protein>
    <recommendedName>
        <fullName evidence="4">Group-Specific protein</fullName>
    </recommendedName>
</protein>
<organism evidence="2 3">
    <name type="scientific">Bacillus anthracis</name>
    <name type="common">anthrax bacterium</name>
    <dbReference type="NCBI Taxonomy" id="1392"/>
    <lineage>
        <taxon>Bacteria</taxon>
        <taxon>Bacillati</taxon>
        <taxon>Bacillota</taxon>
        <taxon>Bacilli</taxon>
        <taxon>Bacillales</taxon>
        <taxon>Bacillaceae</taxon>
        <taxon>Bacillus</taxon>
        <taxon>Bacillus cereus group</taxon>
    </lineage>
</organism>
<proteinExistence type="predicted"/>
<keyword evidence="1" id="KW-0812">Transmembrane</keyword>
<accession>A0A2A7D6F0</accession>
<evidence type="ECO:0000313" key="2">
    <source>
        <dbReference type="EMBL" id="PDZ15525.1"/>
    </source>
</evidence>
<evidence type="ECO:0000256" key="1">
    <source>
        <dbReference type="SAM" id="Phobius"/>
    </source>
</evidence>
<keyword evidence="1" id="KW-0472">Membrane</keyword>
<dbReference type="AlphaFoldDB" id="A0A2A7D6F0"/>
<keyword evidence="1" id="KW-1133">Transmembrane helix</keyword>
<feature type="transmembrane region" description="Helical" evidence="1">
    <location>
        <begin position="48"/>
        <end position="72"/>
    </location>
</feature>